<keyword evidence="5" id="KW-1185">Reference proteome</keyword>
<gene>
    <name evidence="4" type="ORF">PRLR5076_25870</name>
</gene>
<dbReference type="InterPro" id="IPR032155">
    <property type="entry name" value="DUF4992"/>
</dbReference>
<proteinExistence type="predicted"/>
<feature type="domain" description="DUF5123" evidence="3">
    <location>
        <begin position="363"/>
        <end position="493"/>
    </location>
</feature>
<keyword evidence="1" id="KW-0732">Signal</keyword>
<dbReference type="SUPFAM" id="SSF51126">
    <property type="entry name" value="Pectin lyase-like"/>
    <property type="match status" value="1"/>
</dbReference>
<dbReference type="Pfam" id="PF16383">
    <property type="entry name" value="DUF4992"/>
    <property type="match status" value="1"/>
</dbReference>
<accession>A0A9R1CXS6</accession>
<evidence type="ECO:0000256" key="1">
    <source>
        <dbReference type="SAM" id="SignalP"/>
    </source>
</evidence>
<dbReference type="PROSITE" id="PS51257">
    <property type="entry name" value="PROKAR_LIPOPROTEIN"/>
    <property type="match status" value="1"/>
</dbReference>
<feature type="signal peptide" evidence="1">
    <location>
        <begin position="1"/>
        <end position="29"/>
    </location>
</feature>
<protein>
    <recommendedName>
        <fullName evidence="6">Lipoprotein</fullName>
    </recommendedName>
</protein>
<evidence type="ECO:0008006" key="6">
    <source>
        <dbReference type="Google" id="ProtNLM"/>
    </source>
</evidence>
<evidence type="ECO:0000313" key="5">
    <source>
        <dbReference type="Proteomes" id="UP000825483"/>
    </source>
</evidence>
<dbReference type="RefSeq" id="WP_223928607.1">
    <property type="nucleotide sequence ID" value="NZ_BPTU01000002.1"/>
</dbReference>
<reference evidence="4" key="1">
    <citation type="journal article" date="2022" name="Int. J. Syst. Evol. Microbiol.">
        <title>Prevotella lacticifex sp. nov., isolated from the rumen of cows.</title>
        <authorList>
            <person name="Shinkai T."/>
            <person name="Ikeyama N."/>
            <person name="Kumagai M."/>
            <person name="Ohmori H."/>
            <person name="Sakamoto M."/>
            <person name="Ohkuma M."/>
            <person name="Mitsumori M."/>
        </authorList>
    </citation>
    <scope>NUCLEOTIDE SEQUENCE</scope>
    <source>
        <strain evidence="4">R5076</strain>
    </source>
</reference>
<dbReference type="AlphaFoldDB" id="A0A9R1CXS6"/>
<evidence type="ECO:0000259" key="3">
    <source>
        <dbReference type="Pfam" id="PF17161"/>
    </source>
</evidence>
<dbReference type="EMBL" id="BPUB01000002">
    <property type="protein sequence ID" value="GJG59736.1"/>
    <property type="molecule type" value="Genomic_DNA"/>
</dbReference>
<dbReference type="InterPro" id="IPR011050">
    <property type="entry name" value="Pectin_lyase_fold/virulence"/>
</dbReference>
<sequence length="498" mass="53468">MKMKHLYQRHAFGAVIATAFVAMALASCAVDGYDDETFSGGVTGQTLSSPAADSIVFTANADGTKTTISWPVVYGAGGYCCSVLNVSDESHPVVVVGDTVVDGTTLVVPRTEDVNYSFSIRTVGNEELGNSDAAETTTAFFSSYLPGYATIPDGSDIAEWLSQNALPEDKGEVALDLVENGHYTLNANATFGNAPVTIRTTSSNRATITVGADASFVIKGGFSLKNVVIDGSNCSNPLILMNAEPNPATKNTVSDKGFYYIEDPVKIVNCLVSNLTDEVINNNKTQYCIHTFLVDNSVFHFNTASGHGSGSYFNMYNNGACINDFTASNSTFYNTSDNEMKYFIRYNNSGGPKRTGYSKATVTLRQCTFYNVVKKSQVANYDGLRRTDLATFTLDHNIIADTGNKQFVRRFIAGGSWSDAGIKNFTSNTYVMDGEDAWTMPDAADPTTWTGEAQYDQTGTIVAGDPGFKDAANGDFTVSGANQIASRNGDPRWLPSAQ</sequence>
<feature type="domain" description="DUF4992" evidence="2">
    <location>
        <begin position="1"/>
        <end position="187"/>
    </location>
</feature>
<dbReference type="Pfam" id="PF17161">
    <property type="entry name" value="DUF5123"/>
    <property type="match status" value="1"/>
</dbReference>
<dbReference type="InterPro" id="IPR033427">
    <property type="entry name" value="DUF5123"/>
</dbReference>
<name>A0A9R1CXS6_9BACT</name>
<evidence type="ECO:0000313" key="4">
    <source>
        <dbReference type="EMBL" id="GJG59736.1"/>
    </source>
</evidence>
<comment type="caution">
    <text evidence="4">The sequence shown here is derived from an EMBL/GenBank/DDBJ whole genome shotgun (WGS) entry which is preliminary data.</text>
</comment>
<evidence type="ECO:0000259" key="2">
    <source>
        <dbReference type="Pfam" id="PF16383"/>
    </source>
</evidence>
<dbReference type="Proteomes" id="UP000825483">
    <property type="component" value="Unassembled WGS sequence"/>
</dbReference>
<organism evidence="4 5">
    <name type="scientific">Prevotella lacticifex</name>
    <dbReference type="NCBI Taxonomy" id="2854755"/>
    <lineage>
        <taxon>Bacteria</taxon>
        <taxon>Pseudomonadati</taxon>
        <taxon>Bacteroidota</taxon>
        <taxon>Bacteroidia</taxon>
        <taxon>Bacteroidales</taxon>
        <taxon>Prevotellaceae</taxon>
        <taxon>Prevotella</taxon>
    </lineage>
</organism>
<feature type="chain" id="PRO_5040356862" description="Lipoprotein" evidence="1">
    <location>
        <begin position="30"/>
        <end position="498"/>
    </location>
</feature>
<dbReference type="GeneID" id="72466221"/>